<reference evidence="1 2" key="1">
    <citation type="journal article" date="2013" name="Genome Announc.">
        <title>Draft genome sequences for three mercury-methylating, sulfate-reducing bacteria.</title>
        <authorList>
            <person name="Brown S.D."/>
            <person name="Hurt R.A.Jr."/>
            <person name="Gilmour C.C."/>
            <person name="Elias D.A."/>
        </authorList>
    </citation>
    <scope>NUCLEOTIDE SEQUENCE [LARGE SCALE GENOMIC DNA]</scope>
    <source>
        <strain evidence="1 2">DSM 2059</strain>
    </source>
</reference>
<name>S7TC19_DESML</name>
<evidence type="ECO:0000313" key="2">
    <source>
        <dbReference type="Proteomes" id="UP000014977"/>
    </source>
</evidence>
<dbReference type="PANTHER" id="PTHR36529:SF1">
    <property type="entry name" value="GLYCOSYLTRANSFERASE"/>
    <property type="match status" value="1"/>
</dbReference>
<dbReference type="Pfam" id="PF09837">
    <property type="entry name" value="DUF2064"/>
    <property type="match status" value="1"/>
</dbReference>
<dbReference type="SUPFAM" id="SSF53448">
    <property type="entry name" value="Nucleotide-diphospho-sugar transferases"/>
    <property type="match status" value="1"/>
</dbReference>
<dbReference type="Proteomes" id="UP000014977">
    <property type="component" value="Unassembled WGS sequence"/>
</dbReference>
<dbReference type="InterPro" id="IPR029044">
    <property type="entry name" value="Nucleotide-diphossugar_trans"/>
</dbReference>
<evidence type="ECO:0008006" key="3">
    <source>
        <dbReference type="Google" id="ProtNLM"/>
    </source>
</evidence>
<dbReference type="Gene3D" id="3.90.550.10">
    <property type="entry name" value="Spore Coat Polysaccharide Biosynthesis Protein SpsA, Chain A"/>
    <property type="match status" value="1"/>
</dbReference>
<dbReference type="OrthoDB" id="9798250at2"/>
<dbReference type="InterPro" id="IPR018641">
    <property type="entry name" value="Trfase_1_rSAM/seldom-assoc"/>
</dbReference>
<organism evidence="1 2">
    <name type="scientific">Desulfococcus multivorans DSM 2059</name>
    <dbReference type="NCBI Taxonomy" id="1121405"/>
    <lineage>
        <taxon>Bacteria</taxon>
        <taxon>Pseudomonadati</taxon>
        <taxon>Thermodesulfobacteriota</taxon>
        <taxon>Desulfobacteria</taxon>
        <taxon>Desulfobacterales</taxon>
        <taxon>Desulfococcaceae</taxon>
        <taxon>Desulfococcus</taxon>
    </lineage>
</organism>
<gene>
    <name evidence="1" type="ORF">dsmv_3378</name>
</gene>
<dbReference type="STRING" id="897.B2D07_13725"/>
<accession>S7TC19</accession>
<evidence type="ECO:0000313" key="1">
    <source>
        <dbReference type="EMBL" id="EPR34166.1"/>
    </source>
</evidence>
<keyword evidence="2" id="KW-1185">Reference proteome</keyword>
<comment type="caution">
    <text evidence="1">The sequence shown here is derived from an EMBL/GenBank/DDBJ whole genome shotgun (WGS) entry which is preliminary data.</text>
</comment>
<dbReference type="PANTHER" id="PTHR36529">
    <property type="entry name" value="SLL1095 PROTEIN"/>
    <property type="match status" value="1"/>
</dbReference>
<proteinExistence type="predicted"/>
<protein>
    <recommendedName>
        <fullName evidence="3">Glycosyltransferase</fullName>
    </recommendedName>
</protein>
<dbReference type="AlphaFoldDB" id="S7TC19"/>
<dbReference type="EMBL" id="ATHJ01000119">
    <property type="protein sequence ID" value="EPR34166.1"/>
    <property type="molecule type" value="Genomic_DNA"/>
</dbReference>
<sequence>MINSDSHSAAQIVLLFLKNPEKGRVKTRLAKSIGRDAAVRLYQSFVEDILSMLHRTDRPVIICFHPPWAEAAVIRWLTGNYRFRPQIGADLGERMANAFVHAFSEKYTQVLLMGTDVPGLPEDVIREAFDALRHRPAVLGPSTDGGYYLIGFNKRSFSPRCFRGIIWSTPTVLRQTVKKMPGQGRAFHILPEWRDIDDWEDLKDFVSRKDVLRAQAPSTFTCLASLGLLAPLA</sequence>
<dbReference type="NCBIfam" id="TIGR04282">
    <property type="entry name" value="glyco_like_cofC"/>
    <property type="match status" value="1"/>
</dbReference>
<dbReference type="RefSeq" id="WP_020878511.1">
    <property type="nucleotide sequence ID" value="NZ_ATHJ01000119.1"/>
</dbReference>
<dbReference type="eggNOG" id="COG3222">
    <property type="taxonomic scope" value="Bacteria"/>
</dbReference>